<dbReference type="InterPro" id="IPR006696">
    <property type="entry name" value="DUF423"/>
</dbReference>
<dbReference type="AlphaFoldDB" id="A0A271J5H9"/>
<feature type="transmembrane region" description="Helical" evidence="6">
    <location>
        <begin position="46"/>
        <end position="64"/>
    </location>
</feature>
<reference evidence="7 8" key="1">
    <citation type="submission" date="2016-11" db="EMBL/GenBank/DDBJ databases">
        <title>Study of marine rhodopsin-containing bacteria.</title>
        <authorList>
            <person name="Yoshizawa S."/>
            <person name="Kumagai Y."/>
            <person name="Kogure K."/>
        </authorList>
    </citation>
    <scope>NUCLEOTIDE SEQUENCE [LARGE SCALE GENOMIC DNA]</scope>
    <source>
        <strain evidence="7 8">SAORIC-28</strain>
    </source>
</reference>
<accession>A0A271J5H9</accession>
<organism evidence="7 8">
    <name type="scientific">Rubrivirga marina</name>
    <dbReference type="NCBI Taxonomy" id="1196024"/>
    <lineage>
        <taxon>Bacteria</taxon>
        <taxon>Pseudomonadati</taxon>
        <taxon>Rhodothermota</taxon>
        <taxon>Rhodothermia</taxon>
        <taxon>Rhodothermales</taxon>
        <taxon>Rubricoccaceae</taxon>
        <taxon>Rubrivirga</taxon>
    </lineage>
</organism>
<evidence type="ECO:0000313" key="8">
    <source>
        <dbReference type="Proteomes" id="UP000216339"/>
    </source>
</evidence>
<proteinExistence type="inferred from homology"/>
<evidence type="ECO:0000256" key="4">
    <source>
        <dbReference type="ARBA" id="ARBA00022989"/>
    </source>
</evidence>
<keyword evidence="8" id="KW-1185">Reference proteome</keyword>
<evidence type="ECO:0000256" key="1">
    <source>
        <dbReference type="ARBA" id="ARBA00004141"/>
    </source>
</evidence>
<dbReference type="PANTHER" id="PTHR43461:SF1">
    <property type="entry name" value="TRANSMEMBRANE PROTEIN 256"/>
    <property type="match status" value="1"/>
</dbReference>
<evidence type="ECO:0000256" key="6">
    <source>
        <dbReference type="SAM" id="Phobius"/>
    </source>
</evidence>
<comment type="similarity">
    <text evidence="2">Belongs to the UPF0382 family.</text>
</comment>
<dbReference type="Proteomes" id="UP000216339">
    <property type="component" value="Unassembled WGS sequence"/>
</dbReference>
<dbReference type="EMBL" id="MQWD01000001">
    <property type="protein sequence ID" value="PAP78558.1"/>
    <property type="molecule type" value="Genomic_DNA"/>
</dbReference>
<feature type="transmembrane region" description="Helical" evidence="6">
    <location>
        <begin position="76"/>
        <end position="94"/>
    </location>
</feature>
<evidence type="ECO:0000256" key="2">
    <source>
        <dbReference type="ARBA" id="ARBA00009694"/>
    </source>
</evidence>
<name>A0A271J5H9_9BACT</name>
<sequence>MRADWRLAAVAAGLGALAVALGAFGAHGLESAVSPERLETWRTGAQYHLVHALAAIVGFGLAATRSASAARWAGRLFLAGVVLFSGSLYALVLLDLPVLGAVAPLGGLSFMGGWAALAVALWRQGAPG</sequence>
<dbReference type="RefSeq" id="WP_095512235.1">
    <property type="nucleotide sequence ID" value="NZ_MQWD01000001.1"/>
</dbReference>
<protein>
    <recommendedName>
        <fullName evidence="9">DUF423 domain-containing protein</fullName>
    </recommendedName>
</protein>
<keyword evidence="4 6" id="KW-1133">Transmembrane helix</keyword>
<evidence type="ECO:0000256" key="5">
    <source>
        <dbReference type="ARBA" id="ARBA00023136"/>
    </source>
</evidence>
<dbReference type="OrthoDB" id="9802121at2"/>
<feature type="transmembrane region" description="Helical" evidence="6">
    <location>
        <begin position="100"/>
        <end position="122"/>
    </location>
</feature>
<dbReference type="GO" id="GO:0005886">
    <property type="term" value="C:plasma membrane"/>
    <property type="evidence" value="ECO:0007669"/>
    <property type="project" value="TreeGrafter"/>
</dbReference>
<keyword evidence="3 6" id="KW-0812">Transmembrane</keyword>
<evidence type="ECO:0000313" key="7">
    <source>
        <dbReference type="EMBL" id="PAP78558.1"/>
    </source>
</evidence>
<keyword evidence="5 6" id="KW-0472">Membrane</keyword>
<gene>
    <name evidence="7" type="ORF">BSZ37_20075</name>
</gene>
<evidence type="ECO:0000256" key="3">
    <source>
        <dbReference type="ARBA" id="ARBA00022692"/>
    </source>
</evidence>
<comment type="subcellular location">
    <subcellularLocation>
        <location evidence="1">Membrane</location>
        <topology evidence="1">Multi-pass membrane protein</topology>
    </subcellularLocation>
</comment>
<comment type="caution">
    <text evidence="7">The sequence shown here is derived from an EMBL/GenBank/DDBJ whole genome shotgun (WGS) entry which is preliminary data.</text>
</comment>
<evidence type="ECO:0008006" key="9">
    <source>
        <dbReference type="Google" id="ProtNLM"/>
    </source>
</evidence>
<dbReference type="PANTHER" id="PTHR43461">
    <property type="entry name" value="TRANSMEMBRANE PROTEIN 256"/>
    <property type="match status" value="1"/>
</dbReference>
<dbReference type="Pfam" id="PF04241">
    <property type="entry name" value="DUF423"/>
    <property type="match status" value="1"/>
</dbReference>